<evidence type="ECO:0000256" key="3">
    <source>
        <dbReference type="ARBA" id="ARBA00022692"/>
    </source>
</evidence>
<evidence type="ECO:0000256" key="7">
    <source>
        <dbReference type="ARBA" id="ARBA00023157"/>
    </source>
</evidence>
<dbReference type="GO" id="GO:0042130">
    <property type="term" value="P:negative regulation of T cell proliferation"/>
    <property type="evidence" value="ECO:0007669"/>
    <property type="project" value="TreeGrafter"/>
</dbReference>
<evidence type="ECO:0000256" key="11">
    <source>
        <dbReference type="SAM" id="MobiDB-lite"/>
    </source>
</evidence>
<evidence type="ECO:0000256" key="8">
    <source>
        <dbReference type="ARBA" id="ARBA00023170"/>
    </source>
</evidence>
<dbReference type="InterPro" id="IPR013783">
    <property type="entry name" value="Ig-like_fold"/>
</dbReference>
<dbReference type="PROSITE" id="PS50835">
    <property type="entry name" value="IG_LIKE"/>
    <property type="match status" value="1"/>
</dbReference>
<evidence type="ECO:0000313" key="15">
    <source>
        <dbReference type="Ensembl" id="ENSATEP00000006902.1"/>
    </source>
</evidence>
<dbReference type="Ensembl" id="ENSATET00000007015.3">
    <property type="protein sequence ID" value="ENSATEP00000006902.1"/>
    <property type="gene ID" value="ENSATEG00000004863.3"/>
</dbReference>
<evidence type="ECO:0000256" key="9">
    <source>
        <dbReference type="ARBA" id="ARBA00023180"/>
    </source>
</evidence>
<keyword evidence="10" id="KW-0393">Immunoglobulin domain</keyword>
<evidence type="ECO:0000256" key="13">
    <source>
        <dbReference type="SAM" id="SignalP"/>
    </source>
</evidence>
<dbReference type="InterPro" id="IPR051713">
    <property type="entry name" value="T-cell_Activation_Regulation"/>
</dbReference>
<dbReference type="InterPro" id="IPR036179">
    <property type="entry name" value="Ig-like_dom_sf"/>
</dbReference>
<feature type="compositionally biased region" description="Polar residues" evidence="11">
    <location>
        <begin position="260"/>
        <end position="274"/>
    </location>
</feature>
<comment type="subcellular location">
    <subcellularLocation>
        <location evidence="1">Cell membrane</location>
        <topology evidence="1">Single-pass type I membrane protein</topology>
    </subcellularLocation>
</comment>
<evidence type="ECO:0000256" key="1">
    <source>
        <dbReference type="ARBA" id="ARBA00004251"/>
    </source>
</evidence>
<keyword evidence="3 12" id="KW-0812">Transmembrane</keyword>
<keyword evidence="16" id="KW-1185">Reference proteome</keyword>
<evidence type="ECO:0000256" key="12">
    <source>
        <dbReference type="SAM" id="Phobius"/>
    </source>
</evidence>
<keyword evidence="9" id="KW-0325">Glycoprotein</keyword>
<dbReference type="RefSeq" id="XP_026232240.1">
    <property type="nucleotide sequence ID" value="XM_026376455.2"/>
</dbReference>
<evidence type="ECO:0000259" key="14">
    <source>
        <dbReference type="PROSITE" id="PS50835"/>
    </source>
</evidence>
<keyword evidence="8" id="KW-0675">Receptor</keyword>
<dbReference type="SUPFAM" id="SSF48726">
    <property type="entry name" value="Immunoglobulin"/>
    <property type="match status" value="1"/>
</dbReference>
<dbReference type="PANTHER" id="PTHR25466">
    <property type="entry name" value="T-LYMPHOCYTE ACTIVATION ANTIGEN"/>
    <property type="match status" value="1"/>
</dbReference>
<protein>
    <recommendedName>
        <fullName evidence="14">Ig-like domain-containing protein</fullName>
    </recommendedName>
</protein>
<dbReference type="GO" id="GO:0006955">
    <property type="term" value="P:immune response"/>
    <property type="evidence" value="ECO:0007669"/>
    <property type="project" value="TreeGrafter"/>
</dbReference>
<dbReference type="GeneTree" id="ENSGT00940000177543"/>
<feature type="domain" description="Ig-like" evidence="14">
    <location>
        <begin position="129"/>
        <end position="225"/>
    </location>
</feature>
<dbReference type="PANTHER" id="PTHR25466:SF14">
    <property type="entry name" value="BUTYROPHILIN SUBFAMILY 2 MEMBER A2-LIKE-RELATED"/>
    <property type="match status" value="1"/>
</dbReference>
<dbReference type="GO" id="GO:0009897">
    <property type="term" value="C:external side of plasma membrane"/>
    <property type="evidence" value="ECO:0007669"/>
    <property type="project" value="TreeGrafter"/>
</dbReference>
<feature type="chain" id="PRO_5018551999" description="Ig-like domain-containing protein" evidence="13">
    <location>
        <begin position="20"/>
        <end position="308"/>
    </location>
</feature>
<evidence type="ECO:0000256" key="6">
    <source>
        <dbReference type="ARBA" id="ARBA00023136"/>
    </source>
</evidence>
<dbReference type="GO" id="GO:0071222">
    <property type="term" value="P:cellular response to lipopolysaccharide"/>
    <property type="evidence" value="ECO:0007669"/>
    <property type="project" value="TreeGrafter"/>
</dbReference>
<keyword evidence="6 12" id="KW-0472">Membrane</keyword>
<feature type="region of interest" description="Disordered" evidence="11">
    <location>
        <begin position="260"/>
        <end position="308"/>
    </location>
</feature>
<evidence type="ECO:0000313" key="16">
    <source>
        <dbReference type="Proteomes" id="UP000265040"/>
    </source>
</evidence>
<accession>A0A3Q1HE48</accession>
<reference evidence="15" key="1">
    <citation type="submission" date="2021-04" db="EMBL/GenBank/DDBJ databases">
        <authorList>
            <consortium name="Wellcome Sanger Institute Data Sharing"/>
        </authorList>
    </citation>
    <scope>NUCLEOTIDE SEQUENCE [LARGE SCALE GENOMIC DNA]</scope>
</reference>
<dbReference type="OrthoDB" id="9898017at2759"/>
<dbReference type="Gene3D" id="2.60.40.10">
    <property type="entry name" value="Immunoglobulins"/>
    <property type="match status" value="2"/>
</dbReference>
<dbReference type="OMA" id="SHTWEIC"/>
<dbReference type="RefSeq" id="XP_026232241.1">
    <property type="nucleotide sequence ID" value="XM_026376456.2"/>
</dbReference>
<dbReference type="GO" id="GO:0007166">
    <property type="term" value="P:cell surface receptor signaling pathway"/>
    <property type="evidence" value="ECO:0007669"/>
    <property type="project" value="TreeGrafter"/>
</dbReference>
<feature type="signal peptide" evidence="13">
    <location>
        <begin position="1"/>
        <end position="19"/>
    </location>
</feature>
<reference evidence="15" key="2">
    <citation type="submission" date="2025-08" db="UniProtKB">
        <authorList>
            <consortium name="Ensembl"/>
        </authorList>
    </citation>
    <scope>IDENTIFICATION</scope>
</reference>
<dbReference type="GeneID" id="113173133"/>
<dbReference type="InterPro" id="IPR053896">
    <property type="entry name" value="BTN3A2-like_Ig-C"/>
</dbReference>
<name>A0A3Q1HE48_ANATE</name>
<sequence length="308" mass="34630">MLFLLVCFPNVFLLLKVSSANISINGTRGEPLFWPCYHTFSEPFQPNNSLIYWQGCRKPHILLHAYVYGKEEFQHQNRSFKNRTTIFPDQLPSRNFSLIIEPLMLQDDQIDIEVIFRSQIKSTNRFCQTTVYVAAPFQEPKIEINRKEKTATCNTKGGFPEPEIKWSSGDRGTNLKPHKPSTVIFEEDGTFSVSSTVSIIGLQNVACEVYNPTSNQTLTATKEVSVPPPGWKTIIIIVAVTVVAVTVTVVVVYIYKSNKSHQCPQPTEEPSTSERAGGEAADSAFNMPEDHEPKETVSLEENSQLTKL</sequence>
<evidence type="ECO:0000256" key="2">
    <source>
        <dbReference type="ARBA" id="ARBA00022475"/>
    </source>
</evidence>
<feature type="compositionally biased region" description="Basic and acidic residues" evidence="11">
    <location>
        <begin position="288"/>
        <end position="297"/>
    </location>
</feature>
<dbReference type="GO" id="GO:0031295">
    <property type="term" value="P:T cell costimulation"/>
    <property type="evidence" value="ECO:0007669"/>
    <property type="project" value="TreeGrafter"/>
</dbReference>
<feature type="transmembrane region" description="Helical" evidence="12">
    <location>
        <begin position="234"/>
        <end position="255"/>
    </location>
</feature>
<proteinExistence type="predicted"/>
<keyword evidence="7" id="KW-1015">Disulfide bond</keyword>
<keyword evidence="2" id="KW-1003">Cell membrane</keyword>
<dbReference type="AlphaFoldDB" id="A0A3Q1HE48"/>
<dbReference type="Proteomes" id="UP000265040">
    <property type="component" value="Chromosome 21"/>
</dbReference>
<keyword evidence="5 12" id="KW-1133">Transmembrane helix</keyword>
<dbReference type="InParanoid" id="A0A3Q1HE48"/>
<organism evidence="15 16">
    <name type="scientific">Anabas testudineus</name>
    <name type="common">Climbing perch</name>
    <name type="synonym">Anthias testudineus</name>
    <dbReference type="NCBI Taxonomy" id="64144"/>
    <lineage>
        <taxon>Eukaryota</taxon>
        <taxon>Metazoa</taxon>
        <taxon>Chordata</taxon>
        <taxon>Craniata</taxon>
        <taxon>Vertebrata</taxon>
        <taxon>Euteleostomi</taxon>
        <taxon>Actinopterygii</taxon>
        <taxon>Neopterygii</taxon>
        <taxon>Teleostei</taxon>
        <taxon>Neoteleostei</taxon>
        <taxon>Acanthomorphata</taxon>
        <taxon>Anabantaria</taxon>
        <taxon>Anabantiformes</taxon>
        <taxon>Anabantoidei</taxon>
        <taxon>Anabantidae</taxon>
        <taxon>Anabas</taxon>
    </lineage>
</organism>
<dbReference type="GO" id="GO:0042102">
    <property type="term" value="P:positive regulation of T cell proliferation"/>
    <property type="evidence" value="ECO:0007669"/>
    <property type="project" value="TreeGrafter"/>
</dbReference>
<keyword evidence="4 13" id="KW-0732">Signal</keyword>
<dbReference type="Pfam" id="PF22705">
    <property type="entry name" value="C2-set_3"/>
    <property type="match status" value="1"/>
</dbReference>
<feature type="compositionally biased region" description="Polar residues" evidence="11">
    <location>
        <begin position="299"/>
        <end position="308"/>
    </location>
</feature>
<reference evidence="15" key="3">
    <citation type="submission" date="2025-09" db="UniProtKB">
        <authorList>
            <consortium name="Ensembl"/>
        </authorList>
    </citation>
    <scope>IDENTIFICATION</scope>
</reference>
<evidence type="ECO:0000256" key="10">
    <source>
        <dbReference type="ARBA" id="ARBA00023319"/>
    </source>
</evidence>
<evidence type="ECO:0000256" key="4">
    <source>
        <dbReference type="ARBA" id="ARBA00022729"/>
    </source>
</evidence>
<dbReference type="STRING" id="64144.ENSATEP00000006902"/>
<evidence type="ECO:0000256" key="5">
    <source>
        <dbReference type="ARBA" id="ARBA00022989"/>
    </source>
</evidence>
<dbReference type="InterPro" id="IPR007110">
    <property type="entry name" value="Ig-like_dom"/>
</dbReference>